<dbReference type="AlphaFoldDB" id="A0A0R1HVE9"/>
<dbReference type="STRING" id="1302272.FC96_GL002564"/>
<evidence type="ECO:0000313" key="2">
    <source>
        <dbReference type="Proteomes" id="UP000050911"/>
    </source>
</evidence>
<accession>A0A0R1HVE9</accession>
<keyword evidence="2" id="KW-1185">Reference proteome</keyword>
<keyword evidence="1" id="KW-0449">Lipoprotein</keyword>
<organism evidence="1 2">
    <name type="scientific">Secundilactobacillus kimchicus JCM 15530</name>
    <dbReference type="NCBI Taxonomy" id="1302272"/>
    <lineage>
        <taxon>Bacteria</taxon>
        <taxon>Bacillati</taxon>
        <taxon>Bacillota</taxon>
        <taxon>Bacilli</taxon>
        <taxon>Lactobacillales</taxon>
        <taxon>Lactobacillaceae</taxon>
        <taxon>Secundilactobacillus</taxon>
    </lineage>
</organism>
<protein>
    <submittedName>
        <fullName evidence="1">Lipoprotein</fullName>
    </submittedName>
</protein>
<proteinExistence type="predicted"/>
<comment type="caution">
    <text evidence="1">The sequence shown here is derived from an EMBL/GenBank/DDBJ whole genome shotgun (WGS) entry which is preliminary data.</text>
</comment>
<name>A0A0R1HVE9_9LACO</name>
<dbReference type="Proteomes" id="UP000050911">
    <property type="component" value="Unassembled WGS sequence"/>
</dbReference>
<evidence type="ECO:0000313" key="1">
    <source>
        <dbReference type="EMBL" id="KRK47441.1"/>
    </source>
</evidence>
<dbReference type="EMBL" id="AZCX01000009">
    <property type="protein sequence ID" value="KRK47441.1"/>
    <property type="molecule type" value="Genomic_DNA"/>
</dbReference>
<reference evidence="1 2" key="1">
    <citation type="journal article" date="2015" name="Genome Announc.">
        <title>Expanding the biotechnology potential of lactobacilli through comparative genomics of 213 strains and associated genera.</title>
        <authorList>
            <person name="Sun Z."/>
            <person name="Harris H.M."/>
            <person name="McCann A."/>
            <person name="Guo C."/>
            <person name="Argimon S."/>
            <person name="Zhang W."/>
            <person name="Yang X."/>
            <person name="Jeffery I.B."/>
            <person name="Cooney J.C."/>
            <person name="Kagawa T.F."/>
            <person name="Liu W."/>
            <person name="Song Y."/>
            <person name="Salvetti E."/>
            <person name="Wrobel A."/>
            <person name="Rasinkangas P."/>
            <person name="Parkhill J."/>
            <person name="Rea M.C."/>
            <person name="O'Sullivan O."/>
            <person name="Ritari J."/>
            <person name="Douillard F.P."/>
            <person name="Paul Ross R."/>
            <person name="Yang R."/>
            <person name="Briner A.E."/>
            <person name="Felis G.E."/>
            <person name="de Vos W.M."/>
            <person name="Barrangou R."/>
            <person name="Klaenhammer T.R."/>
            <person name="Caufield P.W."/>
            <person name="Cui Y."/>
            <person name="Zhang H."/>
            <person name="O'Toole P.W."/>
        </authorList>
    </citation>
    <scope>NUCLEOTIDE SEQUENCE [LARGE SCALE GENOMIC DNA]</scope>
    <source>
        <strain evidence="1 2">JCM 15530</strain>
    </source>
</reference>
<dbReference type="PATRIC" id="fig|1302272.5.peg.2613"/>
<gene>
    <name evidence="1" type="ORF">FC96_GL002564</name>
</gene>
<sequence length="307" mass="32569">MLVLCLLLASCGRPTLSVSHHQVTPDGLAAVINGKSRQSHIAYRINNGTTHQQKTVNGQFSITIPSATTAQRVTLKAGGHQTTVTVTRQTPLVTYQALRETYNQGLAVSALSSKDQRVAEGLALQSASVQSRLSQAQAAIKKAQKRVKAGDTVARATLNRQLKEAASLKRSVAILGQTKASLAPAMAKATAATKDDQLPAQPTSGLHNLVTTNKTTIRAALDGDQVTGLALMVPTSQLKGQKARHFVTTFSLVAQSVGANAKNVLKQFQKQANGKNTSQTTTPKLHSNGITFSLGYSTSTLYVYITK</sequence>